<reference evidence="2" key="1">
    <citation type="submission" date="2021-12" db="EMBL/GenBank/DDBJ databases">
        <authorList>
            <person name="King R."/>
        </authorList>
    </citation>
    <scope>NUCLEOTIDE SEQUENCE</scope>
</reference>
<dbReference type="OrthoDB" id="6771915at2759"/>
<evidence type="ECO:0000313" key="3">
    <source>
        <dbReference type="Proteomes" id="UP001154078"/>
    </source>
</evidence>
<organism evidence="2 3">
    <name type="scientific">Brassicogethes aeneus</name>
    <name type="common">Rape pollen beetle</name>
    <name type="synonym">Meligethes aeneus</name>
    <dbReference type="NCBI Taxonomy" id="1431903"/>
    <lineage>
        <taxon>Eukaryota</taxon>
        <taxon>Metazoa</taxon>
        <taxon>Ecdysozoa</taxon>
        <taxon>Arthropoda</taxon>
        <taxon>Hexapoda</taxon>
        <taxon>Insecta</taxon>
        <taxon>Pterygota</taxon>
        <taxon>Neoptera</taxon>
        <taxon>Endopterygota</taxon>
        <taxon>Coleoptera</taxon>
        <taxon>Polyphaga</taxon>
        <taxon>Cucujiformia</taxon>
        <taxon>Nitidulidae</taxon>
        <taxon>Meligethinae</taxon>
        <taxon>Brassicogethes</taxon>
    </lineage>
</organism>
<evidence type="ECO:0000256" key="1">
    <source>
        <dbReference type="SAM" id="MobiDB-lite"/>
    </source>
</evidence>
<feature type="region of interest" description="Disordered" evidence="1">
    <location>
        <begin position="165"/>
        <end position="184"/>
    </location>
</feature>
<sequence length="184" mass="20757">MADEEDKPAGETPNETPDETTKPEETPEEDDEQPECKKRKPEKIILETDGRKGDEEPKKINCDRGNEDEEEKPPPETSRDFRIYKAMNTKEWGPVCECHGAKDQAVLDLLSITITTIMLMAIGQNIEDSQLRWAANCLENVRDDNGNAPPNIRCILNMIYTKIPKEESPEPEGETTEEAVEEAA</sequence>
<dbReference type="AlphaFoldDB" id="A0A9P0AQG7"/>
<keyword evidence="3" id="KW-1185">Reference proteome</keyword>
<protein>
    <submittedName>
        <fullName evidence="2">Uncharacterized protein</fullName>
    </submittedName>
</protein>
<dbReference type="Proteomes" id="UP001154078">
    <property type="component" value="Chromosome 1"/>
</dbReference>
<name>A0A9P0AQG7_BRAAE</name>
<accession>A0A9P0AQG7</accession>
<feature type="compositionally biased region" description="Basic and acidic residues" evidence="1">
    <location>
        <begin position="42"/>
        <end position="65"/>
    </location>
</feature>
<evidence type="ECO:0000313" key="2">
    <source>
        <dbReference type="EMBL" id="CAH0546135.1"/>
    </source>
</evidence>
<feature type="compositionally biased region" description="Acidic residues" evidence="1">
    <location>
        <begin position="169"/>
        <end position="184"/>
    </location>
</feature>
<proteinExistence type="predicted"/>
<dbReference type="EMBL" id="OV121132">
    <property type="protein sequence ID" value="CAH0546135.1"/>
    <property type="molecule type" value="Genomic_DNA"/>
</dbReference>
<gene>
    <name evidence="2" type="ORF">MELIAE_LOCUS370</name>
</gene>
<feature type="region of interest" description="Disordered" evidence="1">
    <location>
        <begin position="1"/>
        <end position="77"/>
    </location>
</feature>